<proteinExistence type="inferred from homology"/>
<comment type="catalytic activity">
    <reaction evidence="4">
        <text>GTP + H2O = GDP + phosphate + H(+)</text>
        <dbReference type="Rhea" id="RHEA:19669"/>
        <dbReference type="ChEBI" id="CHEBI:15377"/>
        <dbReference type="ChEBI" id="CHEBI:15378"/>
        <dbReference type="ChEBI" id="CHEBI:37565"/>
        <dbReference type="ChEBI" id="CHEBI:43474"/>
        <dbReference type="ChEBI" id="CHEBI:58189"/>
        <dbReference type="EC" id="3.6.5.2"/>
    </reaction>
</comment>
<comment type="similarity">
    <text evidence="1">Belongs to the small GTPase superfamily. Ras family.</text>
</comment>
<dbReference type="InterPro" id="IPR001806">
    <property type="entry name" value="Small_GTPase"/>
</dbReference>
<name>A0ABN8MI12_9CNID</name>
<dbReference type="Gene3D" id="3.40.50.300">
    <property type="entry name" value="P-loop containing nucleotide triphosphate hydrolases"/>
    <property type="match status" value="1"/>
</dbReference>
<dbReference type="Proteomes" id="UP001159427">
    <property type="component" value="Unassembled WGS sequence"/>
</dbReference>
<organism evidence="6 7">
    <name type="scientific">Porites evermanni</name>
    <dbReference type="NCBI Taxonomy" id="104178"/>
    <lineage>
        <taxon>Eukaryota</taxon>
        <taxon>Metazoa</taxon>
        <taxon>Cnidaria</taxon>
        <taxon>Anthozoa</taxon>
        <taxon>Hexacorallia</taxon>
        <taxon>Scleractinia</taxon>
        <taxon>Fungiina</taxon>
        <taxon>Poritidae</taxon>
        <taxon>Porites</taxon>
    </lineage>
</organism>
<evidence type="ECO:0000256" key="4">
    <source>
        <dbReference type="ARBA" id="ARBA00048098"/>
    </source>
</evidence>
<keyword evidence="3" id="KW-0378">Hydrolase</keyword>
<dbReference type="PROSITE" id="PS51421">
    <property type="entry name" value="RAS"/>
    <property type="match status" value="1"/>
</dbReference>
<sequence length="286" mass="32235">MGRRRSGAGNVHLSTLKNVRAVILGKDGVGKSALTVRFLTRRYIGEYDSTLEATYRHYLIIDGQSISLDVMDTAGKNSMEKMQSCIAFAELFFVLYSTTDRTSFEEASLLTRYILRFKSLNSMATVIIVGTKSDLTHLREVEEQEGKLLAKNLNCEFYQISNSEGYVETQELLLAALRRCLDKNKGSPLSRVKDGLVETAKSFRKKSSGNEQPSERDTLKSTRTKSVDHEVSDGGETPEPLRTKTFSFSEEREKIAEPLRKISSSHEDLSEERRKYRNSVTSTASF</sequence>
<dbReference type="Pfam" id="PF00071">
    <property type="entry name" value="Ras"/>
    <property type="match status" value="1"/>
</dbReference>
<reference evidence="6 7" key="1">
    <citation type="submission" date="2022-05" db="EMBL/GenBank/DDBJ databases">
        <authorList>
            <consortium name="Genoscope - CEA"/>
            <person name="William W."/>
        </authorList>
    </citation>
    <scope>NUCLEOTIDE SEQUENCE [LARGE SCALE GENOMIC DNA]</scope>
</reference>
<dbReference type="SMART" id="SM00174">
    <property type="entry name" value="RHO"/>
    <property type="match status" value="1"/>
</dbReference>
<comment type="caution">
    <text evidence="6">The sequence shown here is derived from an EMBL/GenBank/DDBJ whole genome shotgun (WGS) entry which is preliminary data.</text>
</comment>
<dbReference type="PANTHER" id="PTHR45704">
    <property type="entry name" value="RAS-LIKE FAMILY MEMBER 11"/>
    <property type="match status" value="1"/>
</dbReference>
<protein>
    <recommendedName>
        <fullName evidence="2">small monomeric GTPase</fullName>
        <ecNumber evidence="2">3.6.5.2</ecNumber>
    </recommendedName>
</protein>
<evidence type="ECO:0000256" key="1">
    <source>
        <dbReference type="ARBA" id="ARBA00008344"/>
    </source>
</evidence>
<feature type="region of interest" description="Disordered" evidence="5">
    <location>
        <begin position="201"/>
        <end position="286"/>
    </location>
</feature>
<accession>A0ABN8MI12</accession>
<dbReference type="PRINTS" id="PR00449">
    <property type="entry name" value="RASTRNSFRMNG"/>
</dbReference>
<evidence type="ECO:0000256" key="5">
    <source>
        <dbReference type="SAM" id="MobiDB-lite"/>
    </source>
</evidence>
<dbReference type="SUPFAM" id="SSF52540">
    <property type="entry name" value="P-loop containing nucleoside triphosphate hydrolases"/>
    <property type="match status" value="1"/>
</dbReference>
<evidence type="ECO:0000313" key="6">
    <source>
        <dbReference type="EMBL" id="CAH3029142.1"/>
    </source>
</evidence>
<feature type="compositionally biased region" description="Basic and acidic residues" evidence="5">
    <location>
        <begin position="249"/>
        <end position="274"/>
    </location>
</feature>
<evidence type="ECO:0000313" key="7">
    <source>
        <dbReference type="Proteomes" id="UP001159427"/>
    </source>
</evidence>
<dbReference type="InterPro" id="IPR027417">
    <property type="entry name" value="P-loop_NTPase"/>
</dbReference>
<dbReference type="EC" id="3.6.5.2" evidence="2"/>
<evidence type="ECO:0000256" key="3">
    <source>
        <dbReference type="ARBA" id="ARBA00022801"/>
    </source>
</evidence>
<dbReference type="SMART" id="SM00175">
    <property type="entry name" value="RAB"/>
    <property type="match status" value="1"/>
</dbReference>
<keyword evidence="7" id="KW-1185">Reference proteome</keyword>
<dbReference type="EMBL" id="CALNXI010000554">
    <property type="protein sequence ID" value="CAH3029142.1"/>
    <property type="molecule type" value="Genomic_DNA"/>
</dbReference>
<dbReference type="InterPro" id="IPR051065">
    <property type="entry name" value="Ras-related_GTPase"/>
</dbReference>
<gene>
    <name evidence="6" type="ORF">PEVE_00035613</name>
</gene>
<dbReference type="SMART" id="SM00173">
    <property type="entry name" value="RAS"/>
    <property type="match status" value="1"/>
</dbReference>
<dbReference type="InterPro" id="IPR005225">
    <property type="entry name" value="Small_GTP-bd"/>
</dbReference>
<evidence type="ECO:0000256" key="2">
    <source>
        <dbReference type="ARBA" id="ARBA00011984"/>
    </source>
</evidence>
<dbReference type="NCBIfam" id="TIGR00231">
    <property type="entry name" value="small_GTP"/>
    <property type="match status" value="1"/>
</dbReference>
<dbReference type="PROSITE" id="PS51419">
    <property type="entry name" value="RAB"/>
    <property type="match status" value="1"/>
</dbReference>
<feature type="compositionally biased region" description="Basic and acidic residues" evidence="5">
    <location>
        <begin position="213"/>
        <end position="232"/>
    </location>
</feature>